<dbReference type="OrthoDB" id="673682at2"/>
<dbReference type="AlphaFoldDB" id="A0A4R4E5F3"/>
<keyword evidence="2" id="KW-1185">Reference proteome</keyword>
<name>A0A4R4E5F3_9BACT</name>
<dbReference type="Proteomes" id="UP000295164">
    <property type="component" value="Unassembled WGS sequence"/>
</dbReference>
<gene>
    <name evidence="1" type="ORF">E0486_00735</name>
</gene>
<organism evidence="1 2">
    <name type="scientific">Flaviaesturariibacter aridisoli</name>
    <dbReference type="NCBI Taxonomy" id="2545761"/>
    <lineage>
        <taxon>Bacteria</taxon>
        <taxon>Pseudomonadati</taxon>
        <taxon>Bacteroidota</taxon>
        <taxon>Chitinophagia</taxon>
        <taxon>Chitinophagales</taxon>
        <taxon>Chitinophagaceae</taxon>
        <taxon>Flaviaestuariibacter</taxon>
    </lineage>
</organism>
<reference evidence="1 2" key="1">
    <citation type="submission" date="2019-03" db="EMBL/GenBank/DDBJ databases">
        <authorList>
            <person name="Kim M.K.M."/>
        </authorList>
    </citation>
    <scope>NUCLEOTIDE SEQUENCE [LARGE SCALE GENOMIC DNA]</scope>
    <source>
        <strain evidence="1 2">17J68-15</strain>
    </source>
</reference>
<sequence length="142" mass="16044">MTANNATRVEEDLNMLLQYLVGFGSELLEKYGEFFPVGAYIDVSGELVPLAVYDGEEKPDSEMVIAQLQQEFYNRVQAGNALAWAVAFDAQVESEEYPKGTDAVVANTFHTLAEKQLQYTFPYVLTEGNAEFAEDWWFTYVD</sequence>
<comment type="caution">
    <text evidence="1">The sequence shown here is derived from an EMBL/GenBank/DDBJ whole genome shotgun (WGS) entry which is preliminary data.</text>
</comment>
<proteinExistence type="predicted"/>
<dbReference type="RefSeq" id="WP_131850220.1">
    <property type="nucleotide sequence ID" value="NZ_SKFH01000001.1"/>
</dbReference>
<dbReference type="EMBL" id="SKFH01000001">
    <property type="protein sequence ID" value="TCZ74864.1"/>
    <property type="molecule type" value="Genomic_DNA"/>
</dbReference>
<accession>A0A4R4E5F3</accession>
<protein>
    <submittedName>
        <fullName evidence="1">Uncharacterized protein</fullName>
    </submittedName>
</protein>
<evidence type="ECO:0000313" key="2">
    <source>
        <dbReference type="Proteomes" id="UP000295164"/>
    </source>
</evidence>
<evidence type="ECO:0000313" key="1">
    <source>
        <dbReference type="EMBL" id="TCZ74864.1"/>
    </source>
</evidence>